<evidence type="ECO:0000313" key="2">
    <source>
        <dbReference type="EMBL" id="CAI9153935.1"/>
    </source>
</evidence>
<organism evidence="2 3">
    <name type="scientific">Rangifer tarandus platyrhynchus</name>
    <name type="common">Svalbard reindeer</name>
    <dbReference type="NCBI Taxonomy" id="3082113"/>
    <lineage>
        <taxon>Eukaryota</taxon>
        <taxon>Metazoa</taxon>
        <taxon>Chordata</taxon>
        <taxon>Craniata</taxon>
        <taxon>Vertebrata</taxon>
        <taxon>Euteleostomi</taxon>
        <taxon>Mammalia</taxon>
        <taxon>Eutheria</taxon>
        <taxon>Laurasiatheria</taxon>
        <taxon>Artiodactyla</taxon>
        <taxon>Ruminantia</taxon>
        <taxon>Pecora</taxon>
        <taxon>Cervidae</taxon>
        <taxon>Odocoileinae</taxon>
        <taxon>Rangifer</taxon>
    </lineage>
</organism>
<sequence>MLRTAPRAQLLRWVVSVPVAVSVPARSAAPSPSFPGNDFQSTWRLARFPRGLAAPQRVQRRGRSAGAAAAPVRLQLPSWARSARPSPAALLGTAVLTSPRPPTRRRSRAEGGVRGARTLECERDCERMCVHARVGLASPGTGRNRSWILRRDRDRAPCKLEPRGGREQPGALGSKLGRRYYAHRVWMRPKGLD</sequence>
<evidence type="ECO:0000256" key="1">
    <source>
        <dbReference type="SAM" id="MobiDB-lite"/>
    </source>
</evidence>
<reference evidence="2" key="1">
    <citation type="submission" date="2023-04" db="EMBL/GenBank/DDBJ databases">
        <authorList>
            <consortium name="ELIXIR-Norway"/>
        </authorList>
    </citation>
    <scope>NUCLEOTIDE SEQUENCE [LARGE SCALE GENOMIC DNA]</scope>
</reference>
<evidence type="ECO:0000313" key="3">
    <source>
        <dbReference type="Proteomes" id="UP001176941"/>
    </source>
</evidence>
<proteinExistence type="predicted"/>
<dbReference type="EMBL" id="OX459947">
    <property type="protein sequence ID" value="CAI9153935.1"/>
    <property type="molecule type" value="Genomic_DNA"/>
</dbReference>
<keyword evidence="3" id="KW-1185">Reference proteome</keyword>
<protein>
    <recommendedName>
        <fullName evidence="4">Secreted protein</fullName>
    </recommendedName>
</protein>
<feature type="region of interest" description="Disordered" evidence="1">
    <location>
        <begin position="92"/>
        <end position="113"/>
    </location>
</feature>
<gene>
    <name evidence="2" type="ORF">MRATA1EN1_LOCUS2897</name>
</gene>
<evidence type="ECO:0008006" key="4">
    <source>
        <dbReference type="Google" id="ProtNLM"/>
    </source>
</evidence>
<name>A0ABN8XZ15_RANTA</name>
<accession>A0ABN8XZ15</accession>
<dbReference type="Proteomes" id="UP001176941">
    <property type="component" value="Chromosome 11"/>
</dbReference>